<name>A0A397TS79_9GLOM</name>
<keyword evidence="2" id="KW-1185">Reference proteome</keyword>
<organism evidence="1 2">
    <name type="scientific">Glomus cerebriforme</name>
    <dbReference type="NCBI Taxonomy" id="658196"/>
    <lineage>
        <taxon>Eukaryota</taxon>
        <taxon>Fungi</taxon>
        <taxon>Fungi incertae sedis</taxon>
        <taxon>Mucoromycota</taxon>
        <taxon>Glomeromycotina</taxon>
        <taxon>Glomeromycetes</taxon>
        <taxon>Glomerales</taxon>
        <taxon>Glomeraceae</taxon>
        <taxon>Glomus</taxon>
    </lineage>
</organism>
<dbReference type="OrthoDB" id="2392009at2759"/>
<reference evidence="1 2" key="1">
    <citation type="submission" date="2018-06" db="EMBL/GenBank/DDBJ databases">
        <title>Comparative genomics reveals the genomic features of Rhizophagus irregularis, R. cerebriforme, R. diaphanum and Gigaspora rosea, and their symbiotic lifestyle signature.</title>
        <authorList>
            <person name="Morin E."/>
            <person name="San Clemente H."/>
            <person name="Chen E.C.H."/>
            <person name="De La Providencia I."/>
            <person name="Hainaut M."/>
            <person name="Kuo A."/>
            <person name="Kohler A."/>
            <person name="Murat C."/>
            <person name="Tang N."/>
            <person name="Roy S."/>
            <person name="Loubradou J."/>
            <person name="Henrissat B."/>
            <person name="Grigoriev I.V."/>
            <person name="Corradi N."/>
            <person name="Roux C."/>
            <person name="Martin F.M."/>
        </authorList>
    </citation>
    <scope>NUCLEOTIDE SEQUENCE [LARGE SCALE GENOMIC DNA]</scope>
    <source>
        <strain evidence="1 2">DAOM 227022</strain>
    </source>
</reference>
<dbReference type="AlphaFoldDB" id="A0A397TS79"/>
<evidence type="ECO:0000313" key="1">
    <source>
        <dbReference type="EMBL" id="RIA97744.1"/>
    </source>
</evidence>
<protein>
    <submittedName>
        <fullName evidence="1">Uncharacterized protein</fullName>
    </submittedName>
</protein>
<dbReference type="Proteomes" id="UP000265703">
    <property type="component" value="Unassembled WGS sequence"/>
</dbReference>
<dbReference type="InterPro" id="IPR011990">
    <property type="entry name" value="TPR-like_helical_dom_sf"/>
</dbReference>
<dbReference type="STRING" id="658196.A0A397TS79"/>
<proteinExistence type="predicted"/>
<comment type="caution">
    <text evidence="1">The sequence shown here is derived from an EMBL/GenBank/DDBJ whole genome shotgun (WGS) entry which is preliminary data.</text>
</comment>
<accession>A0A397TS79</accession>
<dbReference type="EMBL" id="QKYT01000025">
    <property type="protein sequence ID" value="RIA97744.1"/>
    <property type="molecule type" value="Genomic_DNA"/>
</dbReference>
<evidence type="ECO:0000313" key="2">
    <source>
        <dbReference type="Proteomes" id="UP000265703"/>
    </source>
</evidence>
<sequence>MYEEAGEIYAEQKMFEDAARCYLKVKMWHEAGKFFEEAKKYDDAALAYKDGCFYEIASDCILRYKKEIDRRTFRHVSQHVKIHYHATAILRGTFDEAIDMYIKLIDNDDDIIETLRFLLYPCKINILEETMIRTTSPSNLREHLSKANKFTKENELQSTEWKSLIEEFWLYSAYLEKDLDKAYRGIQFFKRIEDLVTEFHAVNIWLRIHQQSSAKYWHDRLQYLQWMFELVFSFIKVTNTKKFNPIKKNFEEIFCVNETNNPQKRQIPFSNALLDSLNKMQANDKNFYDANDIHQKISQFLVSHIIELIHNADQNGRNIPDISSQICYEFTSCQNPDCRDHHVVPTPSILYQRLTLAKLQYTLMLNFDVDLLEHHRLLENEQSEEIRDLQKWWAERLVKIHIHYQSPHISCPEVTYMVLSKLPEQIHNKFIDHSYNTWSVNFNDFEVMLKYMFIFQRLQDRWGINKFNWKMANIQILSKNSNLSNLPVGFVFHIRYNKAIPVGNRLSSFFFHLYFNDLINAISNIKIFIQYAINNTKRVNLVTSDGFGDLVSLMEFATSLVFAISPGNCDFFLPRAYLVNYFEAFTAEPLLPSQQHNYDRENYLNAIKNSFDQIQQLLDMICKEQIYMSVILRLIRLLILIRLNEPTFATEVITLFKSLNHKVTSLKIKKYLEERSTEQLVNFLHNDLNETGCDSLVIVYYDCKDLSKFSNLEKNGITKLTYKSDKEFNSALQKIKPLIDQKRIDSIENKLQIWFHKIRDSPKETRKIQGWYRRVKTVRKIKVWLHLLYAAKNIQVWIRRVFKRIKSRDPILNKIYNDMIKFCKIITEEVKNKSVYKYNILLKGQTVDVVVKLIKLYRQMNYFINNCSSNTNKNNRRLELENELKFVKIN</sequence>
<dbReference type="Gene3D" id="1.25.40.10">
    <property type="entry name" value="Tetratricopeptide repeat domain"/>
    <property type="match status" value="1"/>
</dbReference>
<gene>
    <name evidence="1" type="ORF">C1645_227689</name>
</gene>